<sequence>MLLSKAIRNRGLLLQKQYKQTRCCSQAQVTDEEKEKELERIAREASIDDPPTSCCMSGCANCVFIVWAEALSVKMQNAGPEIAQKILEKVDDPSMRAYLEMELRIRLKK</sequence>
<reference evidence="1 2" key="1">
    <citation type="journal article" date="2021" name="Front. Genet.">
        <title>Chromosome-Level Genome Assembly Reveals Significant Gene Expansion in the Toll and IMD Signaling Pathways of Dendrolimus kikuchii.</title>
        <authorList>
            <person name="Zhou J."/>
            <person name="Wu P."/>
            <person name="Xiong Z."/>
            <person name="Liu N."/>
            <person name="Zhao N."/>
            <person name="Ji M."/>
            <person name="Qiu Y."/>
            <person name="Yang B."/>
        </authorList>
    </citation>
    <scope>NUCLEOTIDE SEQUENCE [LARGE SCALE GENOMIC DNA]</scope>
    <source>
        <strain evidence="1">Ann1</strain>
    </source>
</reference>
<keyword evidence="2" id="KW-1185">Reference proteome</keyword>
<organism evidence="1 2">
    <name type="scientific">Dendrolimus kikuchii</name>
    <dbReference type="NCBI Taxonomy" id="765133"/>
    <lineage>
        <taxon>Eukaryota</taxon>
        <taxon>Metazoa</taxon>
        <taxon>Ecdysozoa</taxon>
        <taxon>Arthropoda</taxon>
        <taxon>Hexapoda</taxon>
        <taxon>Insecta</taxon>
        <taxon>Pterygota</taxon>
        <taxon>Neoptera</taxon>
        <taxon>Endopterygota</taxon>
        <taxon>Lepidoptera</taxon>
        <taxon>Glossata</taxon>
        <taxon>Ditrysia</taxon>
        <taxon>Bombycoidea</taxon>
        <taxon>Lasiocampidae</taxon>
        <taxon>Dendrolimus</taxon>
    </lineage>
</organism>
<accession>A0ACC1CZ42</accession>
<gene>
    <name evidence="1" type="ORF">K1T71_006980</name>
</gene>
<protein>
    <submittedName>
        <fullName evidence="1">Uncharacterized protein</fullName>
    </submittedName>
</protein>
<name>A0ACC1CZ42_9NEOP</name>
<comment type="caution">
    <text evidence="1">The sequence shown here is derived from an EMBL/GenBank/DDBJ whole genome shotgun (WGS) entry which is preliminary data.</text>
</comment>
<proteinExistence type="predicted"/>
<evidence type="ECO:0000313" key="1">
    <source>
        <dbReference type="EMBL" id="KAJ0176971.1"/>
    </source>
</evidence>
<evidence type="ECO:0000313" key="2">
    <source>
        <dbReference type="Proteomes" id="UP000824533"/>
    </source>
</evidence>
<dbReference type="Proteomes" id="UP000824533">
    <property type="component" value="Linkage Group LG12"/>
</dbReference>
<dbReference type="EMBL" id="CM034398">
    <property type="protein sequence ID" value="KAJ0176971.1"/>
    <property type="molecule type" value="Genomic_DNA"/>
</dbReference>